<dbReference type="EMBL" id="RDQH01000215">
    <property type="protein sequence ID" value="RXI09716.1"/>
    <property type="molecule type" value="Genomic_DNA"/>
</dbReference>
<dbReference type="Proteomes" id="UP000290289">
    <property type="component" value="Unassembled WGS sequence"/>
</dbReference>
<protein>
    <submittedName>
        <fullName evidence="2">Uncharacterized protein</fullName>
    </submittedName>
</protein>
<dbReference type="AlphaFoldDB" id="A0A498KQ91"/>
<gene>
    <name evidence="2" type="ORF">DVH24_026869</name>
</gene>
<accession>A0A498KQ91</accession>
<evidence type="ECO:0000256" key="1">
    <source>
        <dbReference type="SAM" id="MobiDB-lite"/>
    </source>
</evidence>
<organism evidence="2 3">
    <name type="scientific">Malus domestica</name>
    <name type="common">Apple</name>
    <name type="synonym">Pyrus malus</name>
    <dbReference type="NCBI Taxonomy" id="3750"/>
    <lineage>
        <taxon>Eukaryota</taxon>
        <taxon>Viridiplantae</taxon>
        <taxon>Streptophyta</taxon>
        <taxon>Embryophyta</taxon>
        <taxon>Tracheophyta</taxon>
        <taxon>Spermatophyta</taxon>
        <taxon>Magnoliopsida</taxon>
        <taxon>eudicotyledons</taxon>
        <taxon>Gunneridae</taxon>
        <taxon>Pentapetalae</taxon>
        <taxon>rosids</taxon>
        <taxon>fabids</taxon>
        <taxon>Rosales</taxon>
        <taxon>Rosaceae</taxon>
        <taxon>Amygdaloideae</taxon>
        <taxon>Maleae</taxon>
        <taxon>Malus</taxon>
    </lineage>
</organism>
<feature type="region of interest" description="Disordered" evidence="1">
    <location>
        <begin position="93"/>
        <end position="156"/>
    </location>
</feature>
<keyword evidence="3" id="KW-1185">Reference proteome</keyword>
<proteinExistence type="predicted"/>
<comment type="caution">
    <text evidence="2">The sequence shown here is derived from an EMBL/GenBank/DDBJ whole genome shotgun (WGS) entry which is preliminary data.</text>
</comment>
<evidence type="ECO:0000313" key="3">
    <source>
        <dbReference type="Proteomes" id="UP000290289"/>
    </source>
</evidence>
<reference evidence="2 3" key="1">
    <citation type="submission" date="2018-10" db="EMBL/GenBank/DDBJ databases">
        <title>A high-quality apple genome assembly.</title>
        <authorList>
            <person name="Hu J."/>
        </authorList>
    </citation>
    <scope>NUCLEOTIDE SEQUENCE [LARGE SCALE GENOMIC DNA]</scope>
    <source>
        <strain evidence="3">cv. HFTH1</strain>
        <tissue evidence="2">Young leaf</tissue>
    </source>
</reference>
<sequence length="156" mass="17448">MSQSTNLASPRNYPFSLENVPAGHNQLATMSTNNPRTRVQYIHYITELTINLKSSRSVLRFTEVMDTQEKPREIECDLSLTLGPVVHPCTRRSLASGMEDIGSSNSQDGEKSGRSSEATVRKRKAPFSSNEEDRQYCWQPDVVPNRFTGRTTGPGL</sequence>
<dbReference type="PANTHER" id="PTHR35300:SF4">
    <property type="entry name" value="HISTONE ACETYLTRANSFERASE"/>
    <property type="match status" value="1"/>
</dbReference>
<dbReference type="PANTHER" id="PTHR35300">
    <property type="entry name" value="COACTIVATOR CBP, KIX DOMAIN-CONTAINING PROTEIN-RELATED"/>
    <property type="match status" value="1"/>
</dbReference>
<name>A0A498KQ91_MALDO</name>
<evidence type="ECO:0000313" key="2">
    <source>
        <dbReference type="EMBL" id="RXI09716.1"/>
    </source>
</evidence>